<proteinExistence type="predicted"/>
<protein>
    <submittedName>
        <fullName evidence="1">Uncharacterized protein</fullName>
    </submittedName>
</protein>
<dbReference type="Proteomes" id="UP000823561">
    <property type="component" value="Chromosome 3"/>
</dbReference>
<sequence>MGCTTSMILFDGLRSVLERNCGYVCKRAAVTGHLAESDSESEPTCSRRESQAWPARKAAKNYVGELLKVSAVRVSPCMV</sequence>
<comment type="caution">
    <text evidence="1">The sequence shown here is derived from an EMBL/GenBank/DDBJ whole genome shotgun (WGS) entry which is preliminary data.</text>
</comment>
<dbReference type="AlphaFoldDB" id="A0AAV6H800"/>
<accession>A0AAV6H800</accession>
<keyword evidence="2" id="KW-1185">Reference proteome</keyword>
<reference evidence="1" key="1">
    <citation type="submission" date="2020-10" db="EMBL/GenBank/DDBJ databases">
        <title>Chromosome-scale genome assembly of the Allis shad, Alosa alosa.</title>
        <authorList>
            <person name="Margot Z."/>
            <person name="Christophe K."/>
            <person name="Cabau C."/>
            <person name="Louis A."/>
            <person name="Berthelot C."/>
            <person name="Parey E."/>
            <person name="Roest Crollius H."/>
            <person name="Montfort J."/>
            <person name="Robinson-Rechavi M."/>
            <person name="Bucao C."/>
            <person name="Bouchez O."/>
            <person name="Gislard M."/>
            <person name="Lluch J."/>
            <person name="Milhes M."/>
            <person name="Lampietro C."/>
            <person name="Lopez Roques C."/>
            <person name="Donnadieu C."/>
            <person name="Braasch I."/>
            <person name="Desvignes T."/>
            <person name="Postlethwait J."/>
            <person name="Bobe J."/>
            <person name="Guiguen Y."/>
        </authorList>
    </citation>
    <scope>NUCLEOTIDE SEQUENCE</scope>
    <source>
        <strain evidence="1">M-15738</strain>
        <tissue evidence="1">Blood</tissue>
    </source>
</reference>
<evidence type="ECO:0000313" key="2">
    <source>
        <dbReference type="Proteomes" id="UP000823561"/>
    </source>
</evidence>
<evidence type="ECO:0000313" key="1">
    <source>
        <dbReference type="EMBL" id="KAG5283493.1"/>
    </source>
</evidence>
<dbReference type="EMBL" id="JADWDJ010000003">
    <property type="protein sequence ID" value="KAG5283493.1"/>
    <property type="molecule type" value="Genomic_DNA"/>
</dbReference>
<organism evidence="1 2">
    <name type="scientific">Alosa alosa</name>
    <name type="common">allis shad</name>
    <dbReference type="NCBI Taxonomy" id="278164"/>
    <lineage>
        <taxon>Eukaryota</taxon>
        <taxon>Metazoa</taxon>
        <taxon>Chordata</taxon>
        <taxon>Craniata</taxon>
        <taxon>Vertebrata</taxon>
        <taxon>Euteleostomi</taxon>
        <taxon>Actinopterygii</taxon>
        <taxon>Neopterygii</taxon>
        <taxon>Teleostei</taxon>
        <taxon>Clupei</taxon>
        <taxon>Clupeiformes</taxon>
        <taxon>Clupeoidei</taxon>
        <taxon>Clupeidae</taxon>
        <taxon>Alosa</taxon>
    </lineage>
</organism>
<name>A0AAV6H800_9TELE</name>
<gene>
    <name evidence="1" type="ORF">AALO_G00042670</name>
</gene>